<evidence type="ECO:0000256" key="1">
    <source>
        <dbReference type="PIRSR" id="PIRSR600101-1"/>
    </source>
</evidence>
<organism evidence="3 4">
    <name type="scientific">Trichoplax adhaerens</name>
    <name type="common">Trichoplax reptans</name>
    <dbReference type="NCBI Taxonomy" id="10228"/>
    <lineage>
        <taxon>Eukaryota</taxon>
        <taxon>Metazoa</taxon>
        <taxon>Placozoa</taxon>
        <taxon>Uniplacotomia</taxon>
        <taxon>Trichoplacea</taxon>
        <taxon>Trichoplacidae</taxon>
        <taxon>Trichoplax</taxon>
    </lineage>
</organism>
<dbReference type="AlphaFoldDB" id="B3SCY5"/>
<dbReference type="InterPro" id="IPR052896">
    <property type="entry name" value="GGT-like_enzyme"/>
</dbReference>
<dbReference type="Gene3D" id="1.10.246.130">
    <property type="match status" value="1"/>
</dbReference>
<dbReference type="STRING" id="10228.B3SCY5"/>
<feature type="active site" description="Nucleophile" evidence="1">
    <location>
        <position position="348"/>
    </location>
</feature>
<dbReference type="NCBIfam" id="TIGR00066">
    <property type="entry name" value="g_glut_trans"/>
    <property type="match status" value="1"/>
</dbReference>
<dbReference type="CTD" id="6759327"/>
<dbReference type="SUPFAM" id="SSF56235">
    <property type="entry name" value="N-terminal nucleophile aminohydrolases (Ntn hydrolases)"/>
    <property type="match status" value="1"/>
</dbReference>
<evidence type="ECO:0008006" key="5">
    <source>
        <dbReference type="Google" id="ProtNLM"/>
    </source>
</evidence>
<dbReference type="GeneID" id="6759327"/>
<name>B3SCY5_TRIAD</name>
<dbReference type="RefSeq" id="XP_002118090.1">
    <property type="nucleotide sequence ID" value="XM_002118054.1"/>
</dbReference>
<dbReference type="Gene3D" id="3.60.20.40">
    <property type="match status" value="1"/>
</dbReference>
<gene>
    <name evidence="3" type="ORF">TRIADDRAFT_62141</name>
</gene>
<dbReference type="InterPro" id="IPR043137">
    <property type="entry name" value="GGT_ssub_C"/>
</dbReference>
<keyword evidence="4" id="KW-1185">Reference proteome</keyword>
<evidence type="ECO:0000256" key="2">
    <source>
        <dbReference type="PIRSR" id="PIRSR600101-2"/>
    </source>
</evidence>
<accession>B3SCY5</accession>
<sequence length="542" mass="58385">MTTAPGRWQGSRASSQPLASQVGLEILRQGGNAADAAVGVAAALNVTEPCSTGIGGDCFCLFYHAGKKQVLGLNASGRCPAGLNINVLAEQGITDKLPWFSPHAITVPGAAAGWVDTVEKFGSGKLDLGQILQPAIELAEYGFPVHPVAAHHWQVGAPLLTNPKNRFGYEMLLNGKPPKAGEIMKMPNLARTFRELATQGKNGFYSGRIANAIVDIVKEHGGLMTLDDLSSHYNTFDDPICVNYKGINVWEIPPNGQGITALLALNLLKGYDWNGIEHNSTQYLHTLIEAMRISFADSSWYVADPEQVNIPIKELLSNRYANERRQLIKSDRATVSVEKGKPFNCSDTVYFATADNEGNACSFINSNYMGFGTGIIPEGCGFTLQNRGSNFSLEKDHPNILAPRKRPYHTIIPGMATCASSGDLYASFGVMGGFMQPQGHVQVMLNMIDFDMNPQQALDAARFCVGSGHKGSAGGVNLEKGLPCDTRDNLADMGHDVSDLIEGHGRALFGRGQIILRKEDGNGCRTWWAGSDPRADGLAIGY</sequence>
<dbReference type="OrthoDB" id="2015213at2759"/>
<reference evidence="3 4" key="1">
    <citation type="journal article" date="2008" name="Nature">
        <title>The Trichoplax genome and the nature of placozoans.</title>
        <authorList>
            <person name="Srivastava M."/>
            <person name="Begovic E."/>
            <person name="Chapman J."/>
            <person name="Putnam N.H."/>
            <person name="Hellsten U."/>
            <person name="Kawashima T."/>
            <person name="Kuo A."/>
            <person name="Mitros T."/>
            <person name="Salamov A."/>
            <person name="Carpenter M.L."/>
            <person name="Signorovitch A.Y."/>
            <person name="Moreno M.A."/>
            <person name="Kamm K."/>
            <person name="Grimwood J."/>
            <person name="Schmutz J."/>
            <person name="Shapiro H."/>
            <person name="Grigoriev I.V."/>
            <person name="Buss L.W."/>
            <person name="Schierwater B."/>
            <person name="Dellaporta S.L."/>
            <person name="Rokhsar D.S."/>
        </authorList>
    </citation>
    <scope>NUCLEOTIDE SEQUENCE [LARGE SCALE GENOMIC DNA]</scope>
    <source>
        <strain evidence="3 4">Grell-BS-1999</strain>
    </source>
</reference>
<dbReference type="MEROPS" id="T03.025"/>
<dbReference type="InterPro" id="IPR029055">
    <property type="entry name" value="Ntn_hydrolases_N"/>
</dbReference>
<dbReference type="PANTHER" id="PTHR43881:SF1">
    <property type="entry name" value="GAMMA-GLUTAMYLTRANSPEPTIDASE (AFU_ORTHOLOGUE AFUA_4G13580)"/>
    <property type="match status" value="1"/>
</dbReference>
<dbReference type="EMBL" id="DS985274">
    <property type="protein sequence ID" value="EDV19401.1"/>
    <property type="molecule type" value="Genomic_DNA"/>
</dbReference>
<proteinExistence type="predicted"/>
<dbReference type="KEGG" id="tad:TRIADDRAFT_62141"/>
<dbReference type="GO" id="GO:0036374">
    <property type="term" value="F:glutathione hydrolase activity"/>
    <property type="evidence" value="ECO:0007669"/>
    <property type="project" value="InterPro"/>
</dbReference>
<dbReference type="PANTHER" id="PTHR43881">
    <property type="entry name" value="GAMMA-GLUTAMYLTRANSPEPTIDASE (AFU_ORTHOLOGUE AFUA_4G13580)"/>
    <property type="match status" value="1"/>
</dbReference>
<dbReference type="HOGENOM" id="CLU_014813_3_1_1"/>
<dbReference type="GO" id="GO:0006751">
    <property type="term" value="P:glutathione catabolic process"/>
    <property type="evidence" value="ECO:0007669"/>
    <property type="project" value="InterPro"/>
</dbReference>
<dbReference type="InterPro" id="IPR043138">
    <property type="entry name" value="GGT_lsub"/>
</dbReference>
<dbReference type="Pfam" id="PF01019">
    <property type="entry name" value="G_glu_transpept"/>
    <property type="match status" value="1"/>
</dbReference>
<dbReference type="PRINTS" id="PR01210">
    <property type="entry name" value="GGTRANSPTASE"/>
</dbReference>
<dbReference type="Proteomes" id="UP000009022">
    <property type="component" value="Unassembled WGS sequence"/>
</dbReference>
<evidence type="ECO:0000313" key="4">
    <source>
        <dbReference type="Proteomes" id="UP000009022"/>
    </source>
</evidence>
<dbReference type="PhylomeDB" id="B3SCY5"/>
<protein>
    <recommendedName>
        <fullName evidence="5">Gamma-glutamyltransferase</fullName>
    </recommendedName>
</protein>
<dbReference type="InterPro" id="IPR000101">
    <property type="entry name" value="GGT_peptidase"/>
</dbReference>
<evidence type="ECO:0000313" key="3">
    <source>
        <dbReference type="EMBL" id="EDV19401.1"/>
    </source>
</evidence>
<dbReference type="OMA" id="EGNMVSY"/>
<dbReference type="InParanoid" id="B3SCY5"/>
<dbReference type="eggNOG" id="KOG2410">
    <property type="taxonomic scope" value="Eukaryota"/>
</dbReference>
<feature type="binding site" evidence="2">
    <location>
        <position position="433"/>
    </location>
    <ligand>
        <name>L-glutamate</name>
        <dbReference type="ChEBI" id="CHEBI:29985"/>
    </ligand>
</feature>